<dbReference type="Proteomes" id="UP001139103">
    <property type="component" value="Unassembled WGS sequence"/>
</dbReference>
<organism evidence="3 4">
    <name type="scientific">Blastopirellula sediminis</name>
    <dbReference type="NCBI Taxonomy" id="2894196"/>
    <lineage>
        <taxon>Bacteria</taxon>
        <taxon>Pseudomonadati</taxon>
        <taxon>Planctomycetota</taxon>
        <taxon>Planctomycetia</taxon>
        <taxon>Pirellulales</taxon>
        <taxon>Pirellulaceae</taxon>
        <taxon>Blastopirellula</taxon>
    </lineage>
</organism>
<feature type="chain" id="PRO_5040762007" evidence="2">
    <location>
        <begin position="22"/>
        <end position="177"/>
    </location>
</feature>
<proteinExistence type="predicted"/>
<dbReference type="RefSeq" id="WP_230217434.1">
    <property type="nucleotide sequence ID" value="NZ_JAJKFT010000004.1"/>
</dbReference>
<evidence type="ECO:0000313" key="3">
    <source>
        <dbReference type="EMBL" id="MCC9628295.1"/>
    </source>
</evidence>
<comment type="caution">
    <text evidence="3">The sequence shown here is derived from an EMBL/GenBank/DDBJ whole genome shotgun (WGS) entry which is preliminary data.</text>
</comment>
<feature type="compositionally biased region" description="Basic and acidic residues" evidence="1">
    <location>
        <begin position="39"/>
        <end position="55"/>
    </location>
</feature>
<dbReference type="PROSITE" id="PS51257">
    <property type="entry name" value="PROKAR_LIPOPROTEIN"/>
    <property type="match status" value="1"/>
</dbReference>
<evidence type="ECO:0000256" key="2">
    <source>
        <dbReference type="SAM" id="SignalP"/>
    </source>
</evidence>
<protein>
    <submittedName>
        <fullName evidence="3">Uncharacterized protein</fullName>
    </submittedName>
</protein>
<dbReference type="EMBL" id="JAJKFT010000004">
    <property type="protein sequence ID" value="MCC9628295.1"/>
    <property type="molecule type" value="Genomic_DNA"/>
</dbReference>
<reference evidence="3" key="1">
    <citation type="submission" date="2021-11" db="EMBL/GenBank/DDBJ databases">
        <title>Genome sequence.</title>
        <authorList>
            <person name="Sun Q."/>
        </authorList>
    </citation>
    <scope>NUCLEOTIDE SEQUENCE</scope>
    <source>
        <strain evidence="3">JC732</strain>
    </source>
</reference>
<evidence type="ECO:0000313" key="4">
    <source>
        <dbReference type="Proteomes" id="UP001139103"/>
    </source>
</evidence>
<evidence type="ECO:0000256" key="1">
    <source>
        <dbReference type="SAM" id="MobiDB-lite"/>
    </source>
</evidence>
<gene>
    <name evidence="3" type="ORF">LOC68_07800</name>
</gene>
<dbReference type="AlphaFoldDB" id="A0A9X1ML83"/>
<feature type="region of interest" description="Disordered" evidence="1">
    <location>
        <begin position="35"/>
        <end position="63"/>
    </location>
</feature>
<keyword evidence="2" id="KW-0732">Signal</keyword>
<name>A0A9X1ML83_9BACT</name>
<accession>A0A9X1ML83</accession>
<keyword evidence="4" id="KW-1185">Reference proteome</keyword>
<feature type="signal peptide" evidence="2">
    <location>
        <begin position="1"/>
        <end position="21"/>
    </location>
</feature>
<sequence>MKLTQLFAGQAMRLAATGLLALSLASFGCTSGGPAPTKGDAHGDHDHGDHEHPSEGPHGGSLIELGNEEYHAELIHDEKAGSVTIYILDSAAKAAIPIEATELTINLKHDRMGEQFKVAAAPDAGDPEGKSSKFVSTDAELAEDLDHEGADAQLVVTIDGKQFRGAVAHDHDHDHAH</sequence>